<evidence type="ECO:0000313" key="2">
    <source>
        <dbReference type="Proteomes" id="UP000266723"/>
    </source>
</evidence>
<protein>
    <submittedName>
        <fullName evidence="1">Uncharacterized protein</fullName>
    </submittedName>
</protein>
<name>A0ABQ7CMA0_BRACR</name>
<comment type="caution">
    <text evidence="1">The sequence shown here is derived from an EMBL/GenBank/DDBJ whole genome shotgun (WGS) entry which is preliminary data.</text>
</comment>
<keyword evidence="2" id="KW-1185">Reference proteome</keyword>
<organism evidence="1 2">
    <name type="scientific">Brassica cretica</name>
    <name type="common">Mustard</name>
    <dbReference type="NCBI Taxonomy" id="69181"/>
    <lineage>
        <taxon>Eukaryota</taxon>
        <taxon>Viridiplantae</taxon>
        <taxon>Streptophyta</taxon>
        <taxon>Embryophyta</taxon>
        <taxon>Tracheophyta</taxon>
        <taxon>Spermatophyta</taxon>
        <taxon>Magnoliopsida</taxon>
        <taxon>eudicotyledons</taxon>
        <taxon>Gunneridae</taxon>
        <taxon>Pentapetalae</taxon>
        <taxon>rosids</taxon>
        <taxon>malvids</taxon>
        <taxon>Brassicales</taxon>
        <taxon>Brassicaceae</taxon>
        <taxon>Brassiceae</taxon>
        <taxon>Brassica</taxon>
    </lineage>
</organism>
<accession>A0ABQ7CMA0</accession>
<sequence>MNAEAYIFRPITQNPFSLFKICENVLLSPATKRVISKALAMTEAPRHRVAASEIFPPLTRAHHNRESAHLSDCSRKVLSKKCVVLEIPFGVGSAGKSLQKKKLILMGLQAQEAYPELWHHATDGDYSGIKQQYIASQRAIWPLDLIGWMMINRVKCNDSELVVGPQVALGGVEPPDQSLSHTWIKQLQGRIRIYRLVEPKIGSNSP</sequence>
<gene>
    <name evidence="1" type="ORF">DY000_02017731</name>
</gene>
<reference evidence="1 2" key="1">
    <citation type="journal article" date="2020" name="BMC Genomics">
        <title>Intraspecific diversification of the crop wild relative Brassica cretica Lam. using demographic model selection.</title>
        <authorList>
            <person name="Kioukis A."/>
            <person name="Michalopoulou V.A."/>
            <person name="Briers L."/>
            <person name="Pirintsos S."/>
            <person name="Studholme D.J."/>
            <person name="Pavlidis P."/>
            <person name="Sarris P.F."/>
        </authorList>
    </citation>
    <scope>NUCLEOTIDE SEQUENCE [LARGE SCALE GENOMIC DNA]</scope>
    <source>
        <strain evidence="2">cv. PFS-1207/04</strain>
    </source>
</reference>
<dbReference type="Proteomes" id="UP000266723">
    <property type="component" value="Unassembled WGS sequence"/>
</dbReference>
<evidence type="ECO:0000313" key="1">
    <source>
        <dbReference type="EMBL" id="KAF3560514.1"/>
    </source>
</evidence>
<dbReference type="EMBL" id="QGKV02000759">
    <property type="protein sequence ID" value="KAF3560514.1"/>
    <property type="molecule type" value="Genomic_DNA"/>
</dbReference>
<proteinExistence type="predicted"/>